<dbReference type="InterPro" id="IPR036915">
    <property type="entry name" value="Cyclin-like_sf"/>
</dbReference>
<evidence type="ECO:0000256" key="1">
    <source>
        <dbReference type="ARBA" id="ARBA00007215"/>
    </source>
</evidence>
<dbReference type="GO" id="GO:0019901">
    <property type="term" value="F:protein kinase binding"/>
    <property type="evidence" value="ECO:0007669"/>
    <property type="project" value="InterPro"/>
</dbReference>
<feature type="compositionally biased region" description="Low complexity" evidence="4">
    <location>
        <begin position="458"/>
        <end position="483"/>
    </location>
</feature>
<feature type="region of interest" description="Disordered" evidence="4">
    <location>
        <begin position="413"/>
        <end position="505"/>
    </location>
</feature>
<dbReference type="SUPFAM" id="SSF47954">
    <property type="entry name" value="Cyclin-like"/>
    <property type="match status" value="1"/>
</dbReference>
<evidence type="ECO:0000313" key="6">
    <source>
        <dbReference type="Proteomes" id="UP000327013"/>
    </source>
</evidence>
<evidence type="ECO:0000256" key="2">
    <source>
        <dbReference type="ARBA" id="ARBA00022618"/>
    </source>
</evidence>
<dbReference type="InterPro" id="IPR013922">
    <property type="entry name" value="Cyclin_PHO80-like"/>
</dbReference>
<evidence type="ECO:0000313" key="5">
    <source>
        <dbReference type="EMBL" id="KAB8360618.1"/>
    </source>
</evidence>
<sequence>MLHLRAPQSLRSASASQDPPLGRYSTSAAFDWSLGLGEGVKHLHVQPPRSSQPSHLLPGVCESSHLPAIAEGYTAPCFQDKSTPGDMSRNIYDSGSASQYGSYSQPLATPQQDYDQTQLNLKSHNGYGNATVANHAIHQGQHGLSGSNSSSRPPSRPESPVFHSDDQPTPSRRGSHPGGIVSYLQIPSTISSSKGSLAEFAAQITCLFWFESSSTLASIEASERSPVPTSRLVPEAMPVTGFLKWVTTILSTTQVTQNVILLALLFIYRLKKQNPTVKGKPGSEYRLLTVALMLGNKFLDDNTYTNKTWAEVSGISVQEIHVMEVEFLSHMKYNLYTSKESWHEWHMSLGKFWTYFDRASRKLADVMPGARRPPALQIPYTLPSPPASTNHSPPYASAMTPIGSIPYPTNPALFAPPLAPPQGSPAVSHPDIEPRFNGRKRSVDEYATEPPSKRLYGHHSGPSGSRSSSYMSHPSTSFSQQPSLPAPTSLPQPLQPLHTPTFSRTSTLTPISAERATHSQSLPPFAWSTSLAIPSLATAHHPATPVQSTVGHGSYAVQPTQHSSYPSSASHTTSQSSLSPSYFLHQRSSPYRPVRHMSTLLVPQPTNQVPQSANQIAYDQMHWQTLGKSQGQRHTGRVPYLHREAWPQSHQVEHWPSVFAVQGFN</sequence>
<feature type="region of interest" description="Disordered" evidence="4">
    <location>
        <begin position="140"/>
        <end position="178"/>
    </location>
</feature>
<reference evidence="5 6" key="1">
    <citation type="submission" date="2019-06" db="EMBL/GenBank/DDBJ databases">
        <title>A chromosomal-level reference genome of Carpinus fangiana (Coryloideae, Betulaceae).</title>
        <authorList>
            <person name="Yang X."/>
            <person name="Wang Z."/>
            <person name="Zhang L."/>
            <person name="Hao G."/>
            <person name="Liu J."/>
            <person name="Yang Y."/>
        </authorList>
    </citation>
    <scope>NUCLEOTIDE SEQUENCE [LARGE SCALE GENOMIC DNA]</scope>
    <source>
        <strain evidence="5">Cfa_2016G</strain>
        <tissue evidence="5">Leaf</tissue>
    </source>
</reference>
<dbReference type="PANTHER" id="PTHR15615:SF118">
    <property type="entry name" value="CYCLIN, HYPOTHETICAL (EUROFUNG)"/>
    <property type="match status" value="1"/>
</dbReference>
<dbReference type="CDD" id="cd20557">
    <property type="entry name" value="CYCLIN_ScPCL1-like"/>
    <property type="match status" value="1"/>
</dbReference>
<gene>
    <name evidence="5" type="ORF">FH972_024356</name>
</gene>
<protein>
    <recommendedName>
        <fullName evidence="7">Cyclin N-terminal domain-containing protein</fullName>
    </recommendedName>
</protein>
<evidence type="ECO:0000256" key="4">
    <source>
        <dbReference type="SAM" id="MobiDB-lite"/>
    </source>
</evidence>
<accession>A0A5N6KXU1</accession>
<comment type="similarity">
    <text evidence="1">Belongs to the cyclin family. Cyclin U/P subfamily.</text>
</comment>
<keyword evidence="6" id="KW-1185">Reference proteome</keyword>
<evidence type="ECO:0008006" key="7">
    <source>
        <dbReference type="Google" id="ProtNLM"/>
    </source>
</evidence>
<keyword evidence="3" id="KW-0131">Cell cycle</keyword>
<name>A0A5N6KXU1_9ROSI</name>
<keyword evidence="2" id="KW-0132">Cell division</keyword>
<dbReference type="PANTHER" id="PTHR15615">
    <property type="match status" value="1"/>
</dbReference>
<dbReference type="OrthoDB" id="514375at2759"/>
<dbReference type="GO" id="GO:0005634">
    <property type="term" value="C:nucleus"/>
    <property type="evidence" value="ECO:0007669"/>
    <property type="project" value="TreeGrafter"/>
</dbReference>
<dbReference type="GO" id="GO:0016538">
    <property type="term" value="F:cyclin-dependent protein serine/threonine kinase regulator activity"/>
    <property type="evidence" value="ECO:0007669"/>
    <property type="project" value="TreeGrafter"/>
</dbReference>
<dbReference type="GO" id="GO:0051301">
    <property type="term" value="P:cell division"/>
    <property type="evidence" value="ECO:0007669"/>
    <property type="project" value="UniProtKB-KW"/>
</dbReference>
<comment type="caution">
    <text evidence="5">The sequence shown here is derived from an EMBL/GenBank/DDBJ whole genome shotgun (WGS) entry which is preliminary data.</text>
</comment>
<feature type="compositionally biased region" description="Low complexity" evidence="4">
    <location>
        <begin position="94"/>
        <end position="105"/>
    </location>
</feature>
<proteinExistence type="inferred from homology"/>
<feature type="compositionally biased region" description="Basic and acidic residues" evidence="4">
    <location>
        <begin position="430"/>
        <end position="444"/>
    </location>
</feature>
<feature type="region of interest" description="Disordered" evidence="4">
    <location>
        <begin position="1"/>
        <end position="22"/>
    </location>
</feature>
<dbReference type="EMBL" id="VIBQ01000017">
    <property type="protein sequence ID" value="KAB8360618.1"/>
    <property type="molecule type" value="Genomic_DNA"/>
</dbReference>
<dbReference type="AlphaFoldDB" id="A0A5N6KXU1"/>
<evidence type="ECO:0000256" key="3">
    <source>
        <dbReference type="ARBA" id="ARBA00023306"/>
    </source>
</evidence>
<feature type="region of interest" description="Disordered" evidence="4">
    <location>
        <begin position="543"/>
        <end position="580"/>
    </location>
</feature>
<dbReference type="Pfam" id="PF08613">
    <property type="entry name" value="Cyclin"/>
    <property type="match status" value="1"/>
</dbReference>
<feature type="compositionally biased region" description="Pro residues" evidence="4">
    <location>
        <begin position="484"/>
        <end position="494"/>
    </location>
</feature>
<organism evidence="5 6">
    <name type="scientific">Carpinus fangiana</name>
    <dbReference type="NCBI Taxonomy" id="176857"/>
    <lineage>
        <taxon>Eukaryota</taxon>
        <taxon>Viridiplantae</taxon>
        <taxon>Streptophyta</taxon>
        <taxon>Embryophyta</taxon>
        <taxon>Tracheophyta</taxon>
        <taxon>Spermatophyta</taxon>
        <taxon>Magnoliopsida</taxon>
        <taxon>eudicotyledons</taxon>
        <taxon>Gunneridae</taxon>
        <taxon>Pentapetalae</taxon>
        <taxon>rosids</taxon>
        <taxon>fabids</taxon>
        <taxon>Fagales</taxon>
        <taxon>Betulaceae</taxon>
        <taxon>Carpinus</taxon>
    </lineage>
</organism>
<feature type="region of interest" description="Disordered" evidence="4">
    <location>
        <begin position="86"/>
        <end position="111"/>
    </location>
</feature>
<dbReference type="Gene3D" id="1.10.472.10">
    <property type="entry name" value="Cyclin-like"/>
    <property type="match status" value="1"/>
</dbReference>
<dbReference type="GO" id="GO:0000307">
    <property type="term" value="C:cyclin-dependent protein kinase holoenzyme complex"/>
    <property type="evidence" value="ECO:0007669"/>
    <property type="project" value="TreeGrafter"/>
</dbReference>
<dbReference type="Proteomes" id="UP000327013">
    <property type="component" value="Unassembled WGS sequence"/>
</dbReference>
<feature type="compositionally biased region" description="Low complexity" evidence="4">
    <location>
        <begin position="561"/>
        <end position="580"/>
    </location>
</feature>